<evidence type="ECO:0000313" key="6">
    <source>
        <dbReference type="EMBL" id="CAD7647399.1"/>
    </source>
</evidence>
<gene>
    <name evidence="6" type="ORF">ONB1V03_LOCUS6230</name>
</gene>
<dbReference type="GO" id="GO:0030170">
    <property type="term" value="F:pyridoxal phosphate binding"/>
    <property type="evidence" value="ECO:0007669"/>
    <property type="project" value="UniProtKB-UniRule"/>
</dbReference>
<dbReference type="Proteomes" id="UP000728032">
    <property type="component" value="Unassembled WGS sequence"/>
</dbReference>
<dbReference type="PIRSF" id="PIRSF004848">
    <property type="entry name" value="YBL036c_PLPDEIII"/>
    <property type="match status" value="1"/>
</dbReference>
<feature type="modified residue" description="N6-(pyridoxal phosphate)lysine" evidence="2 3">
    <location>
        <position position="42"/>
    </location>
</feature>
<dbReference type="CDD" id="cd06822">
    <property type="entry name" value="PLPDE_III_YBL036c_euk"/>
    <property type="match status" value="1"/>
</dbReference>
<dbReference type="HAMAP" id="MF_02087">
    <property type="entry name" value="PLP_homeostasis"/>
    <property type="match status" value="1"/>
</dbReference>
<evidence type="ECO:0000259" key="5">
    <source>
        <dbReference type="Pfam" id="PF01168"/>
    </source>
</evidence>
<sequence length="270" mass="30030">MSCDHIRHNLDGIRGRVSQAVTRRAQTSGAPEKEVRLAAASKTQSQEMIVEAYRCGQRVFAENYIQELCTKAVDPLIVTACPEIQWRLIGHIQTNKINQLLRVDRLTAIETIDSQKLAQSLEKALSQRQRTIDAMVQINSGEEDVKTGCHFSEALALVRLIRAECPHLRLTGLMTVGRFGHDWTTGPNPDFLAFVECHRNICESLAVGVDALELSFGMTADFEEAIALGSDEVRVGTALFGERKHPIGLQDYTNPPYLQTIDDKSLETAK</sequence>
<dbReference type="PANTHER" id="PTHR10146">
    <property type="entry name" value="PROLINE SYNTHETASE CO-TRANSCRIBED BACTERIAL HOMOLOG PROTEIN"/>
    <property type="match status" value="1"/>
</dbReference>
<dbReference type="SUPFAM" id="SSF51419">
    <property type="entry name" value="PLP-binding barrel"/>
    <property type="match status" value="1"/>
</dbReference>
<evidence type="ECO:0000256" key="4">
    <source>
        <dbReference type="RuleBase" id="RU004514"/>
    </source>
</evidence>
<dbReference type="AlphaFoldDB" id="A0A7R9LT35"/>
<dbReference type="EMBL" id="CAJPVJ010002733">
    <property type="protein sequence ID" value="CAG2166715.1"/>
    <property type="molecule type" value="Genomic_DNA"/>
</dbReference>
<dbReference type="Gene3D" id="3.20.20.10">
    <property type="entry name" value="Alanine racemase"/>
    <property type="match status" value="1"/>
</dbReference>
<feature type="domain" description="Alanine racemase N-terminal" evidence="5">
    <location>
        <begin position="37"/>
        <end position="243"/>
    </location>
</feature>
<dbReference type="InterPro" id="IPR001608">
    <property type="entry name" value="Ala_racemase_N"/>
</dbReference>
<dbReference type="EMBL" id="OC917558">
    <property type="protein sequence ID" value="CAD7647399.1"/>
    <property type="molecule type" value="Genomic_DNA"/>
</dbReference>
<evidence type="ECO:0000256" key="3">
    <source>
        <dbReference type="PIRSR" id="PIRSR004848-1"/>
    </source>
</evidence>
<accession>A0A7R9LT35</accession>
<organism evidence="6">
    <name type="scientific">Oppiella nova</name>
    <dbReference type="NCBI Taxonomy" id="334625"/>
    <lineage>
        <taxon>Eukaryota</taxon>
        <taxon>Metazoa</taxon>
        <taxon>Ecdysozoa</taxon>
        <taxon>Arthropoda</taxon>
        <taxon>Chelicerata</taxon>
        <taxon>Arachnida</taxon>
        <taxon>Acari</taxon>
        <taxon>Acariformes</taxon>
        <taxon>Sarcoptiformes</taxon>
        <taxon>Oribatida</taxon>
        <taxon>Brachypylina</taxon>
        <taxon>Oppioidea</taxon>
        <taxon>Oppiidae</taxon>
        <taxon>Oppiella</taxon>
    </lineage>
</organism>
<comment type="cofactor">
    <cofactor evidence="3">
        <name>pyridoxal 5'-phosphate</name>
        <dbReference type="ChEBI" id="CHEBI:597326"/>
    </cofactor>
</comment>
<protein>
    <recommendedName>
        <fullName evidence="2">Pyridoxal phosphate homeostasis protein</fullName>
        <shortName evidence="2">PLP homeostasis protein</shortName>
    </recommendedName>
</protein>
<proteinExistence type="inferred from homology"/>
<keyword evidence="7" id="KW-1185">Reference proteome</keyword>
<dbReference type="InterPro" id="IPR011078">
    <property type="entry name" value="PyrdxlP_homeostasis"/>
</dbReference>
<dbReference type="PANTHER" id="PTHR10146:SF14">
    <property type="entry name" value="PYRIDOXAL PHOSPHATE HOMEOSTASIS PROTEIN"/>
    <property type="match status" value="1"/>
</dbReference>
<evidence type="ECO:0000256" key="2">
    <source>
        <dbReference type="HAMAP-Rule" id="MF_03225"/>
    </source>
</evidence>
<comment type="function">
    <text evidence="2">Pyridoxal 5'-phosphate (PLP)-binding protein, which may be involved in intracellular homeostatic regulation of pyridoxal 5'-phosphate (PLP), the active form of vitamin B6.</text>
</comment>
<dbReference type="Pfam" id="PF01168">
    <property type="entry name" value="Ala_racemase_N"/>
    <property type="match status" value="1"/>
</dbReference>
<reference evidence="6" key="1">
    <citation type="submission" date="2020-11" db="EMBL/GenBank/DDBJ databases">
        <authorList>
            <person name="Tran Van P."/>
        </authorList>
    </citation>
    <scope>NUCLEOTIDE SEQUENCE</scope>
</reference>
<comment type="similarity">
    <text evidence="2 4">Belongs to the pyridoxal phosphate-binding protein YggS/PROSC family.</text>
</comment>
<dbReference type="InterPro" id="IPR029066">
    <property type="entry name" value="PLP-binding_barrel"/>
</dbReference>
<name>A0A7R9LT35_9ACAR</name>
<keyword evidence="1 2" id="KW-0663">Pyridoxal phosphate</keyword>
<dbReference type="NCBIfam" id="TIGR00044">
    <property type="entry name" value="YggS family pyridoxal phosphate-dependent enzyme"/>
    <property type="match status" value="1"/>
</dbReference>
<dbReference type="FunFam" id="3.20.20.10:FF:000018">
    <property type="entry name" value="Pyridoxal phosphate homeostasis protein"/>
    <property type="match status" value="1"/>
</dbReference>
<dbReference type="OrthoDB" id="10264196at2759"/>
<evidence type="ECO:0000256" key="1">
    <source>
        <dbReference type="ARBA" id="ARBA00022898"/>
    </source>
</evidence>
<evidence type="ECO:0000313" key="7">
    <source>
        <dbReference type="Proteomes" id="UP000728032"/>
    </source>
</evidence>